<dbReference type="PANTHER" id="PTHR38409:SF1">
    <property type="entry name" value="MITOCHONDRIAL ADAPTER PROTEIN MCP1"/>
    <property type="match status" value="1"/>
</dbReference>
<keyword evidence="2" id="KW-0472">Membrane</keyword>
<protein>
    <recommendedName>
        <fullName evidence="3">Mitochondrial adapter protein MCP1 transmembrane domain-containing protein</fullName>
    </recommendedName>
</protein>
<evidence type="ECO:0000313" key="4">
    <source>
        <dbReference type="EMBL" id="KAL1840876.1"/>
    </source>
</evidence>
<keyword evidence="2" id="KW-0812">Transmembrane</keyword>
<dbReference type="PANTHER" id="PTHR38409">
    <property type="entry name" value="MDM10-COMPLEMENTING PROTEIN 1"/>
    <property type="match status" value="1"/>
</dbReference>
<reference evidence="4 5" key="1">
    <citation type="journal article" date="2024" name="Commun. Biol.">
        <title>Comparative genomic analysis of thermophilic fungi reveals convergent evolutionary adaptations and gene losses.</title>
        <authorList>
            <person name="Steindorff A.S."/>
            <person name="Aguilar-Pontes M.V."/>
            <person name="Robinson A.J."/>
            <person name="Andreopoulos B."/>
            <person name="LaButti K."/>
            <person name="Kuo A."/>
            <person name="Mondo S."/>
            <person name="Riley R."/>
            <person name="Otillar R."/>
            <person name="Haridas S."/>
            <person name="Lipzen A."/>
            <person name="Grimwood J."/>
            <person name="Schmutz J."/>
            <person name="Clum A."/>
            <person name="Reid I.D."/>
            <person name="Moisan M.C."/>
            <person name="Butler G."/>
            <person name="Nguyen T.T.M."/>
            <person name="Dewar K."/>
            <person name="Conant G."/>
            <person name="Drula E."/>
            <person name="Henrissat B."/>
            <person name="Hansel C."/>
            <person name="Singer S."/>
            <person name="Hutchinson M.I."/>
            <person name="de Vries R.P."/>
            <person name="Natvig D.O."/>
            <person name="Powell A.J."/>
            <person name="Tsang A."/>
            <person name="Grigoriev I.V."/>
        </authorList>
    </citation>
    <scope>NUCLEOTIDE SEQUENCE [LARGE SCALE GENOMIC DNA]</scope>
    <source>
        <strain evidence="4 5">CBS 620.91</strain>
    </source>
</reference>
<dbReference type="EMBL" id="JAZGSY010000096">
    <property type="protein sequence ID" value="KAL1840876.1"/>
    <property type="molecule type" value="Genomic_DNA"/>
</dbReference>
<dbReference type="Proteomes" id="UP001583172">
    <property type="component" value="Unassembled WGS sequence"/>
</dbReference>
<gene>
    <name evidence="4" type="ORF">VTJ49DRAFT_7668</name>
</gene>
<organism evidence="4 5">
    <name type="scientific">Humicola insolens</name>
    <name type="common">Soft-rot fungus</name>
    <dbReference type="NCBI Taxonomy" id="85995"/>
    <lineage>
        <taxon>Eukaryota</taxon>
        <taxon>Fungi</taxon>
        <taxon>Dikarya</taxon>
        <taxon>Ascomycota</taxon>
        <taxon>Pezizomycotina</taxon>
        <taxon>Sordariomycetes</taxon>
        <taxon>Sordariomycetidae</taxon>
        <taxon>Sordariales</taxon>
        <taxon>Chaetomiaceae</taxon>
        <taxon>Mycothermus</taxon>
    </lineage>
</organism>
<keyword evidence="5" id="KW-1185">Reference proteome</keyword>
<feature type="transmembrane region" description="Helical" evidence="2">
    <location>
        <begin position="85"/>
        <end position="109"/>
    </location>
</feature>
<feature type="transmembrane region" description="Helical" evidence="2">
    <location>
        <begin position="186"/>
        <end position="206"/>
    </location>
</feature>
<proteinExistence type="predicted"/>
<evidence type="ECO:0000256" key="2">
    <source>
        <dbReference type="SAM" id="Phobius"/>
    </source>
</evidence>
<feature type="domain" description="Mitochondrial adapter protein MCP1 transmembrane" evidence="3">
    <location>
        <begin position="200"/>
        <end position="313"/>
    </location>
</feature>
<name>A0ABR3VGK9_HUMIN</name>
<evidence type="ECO:0000256" key="1">
    <source>
        <dbReference type="SAM" id="MobiDB-lite"/>
    </source>
</evidence>
<dbReference type="InterPro" id="IPR012472">
    <property type="entry name" value="MCP1_TM"/>
</dbReference>
<evidence type="ECO:0000313" key="5">
    <source>
        <dbReference type="Proteomes" id="UP001583172"/>
    </source>
</evidence>
<sequence>MDNHSLRRRASVSTFVSLVELDPTPIDSPSTRPNTDKELPPLPEDDILAVSPTTRTSATLANLGLSGSGHGAIYYLTRIQRYSSYTFSVFAGLHLATTSLIPLAARSVAASESYLLLAREIYQTPLSEPLLVALPVVAHVGAGLALRLVRRSQNLRRYYGDLDDAPDKTKPTLFSTRSLSLGWPPLTWIATSGYVFAGALAAHVTMTRILPLVFEGDSANIGLAYIAHGFARHGTVSWVSYAVLLGAGCGHMVWGWAKWMGLTHGAGWAIGPTEKQHKIAGNTAAEKEARRRRRRRLFALNALAATATAVWAADLTPSFPRNRKFVYHDHALVTASDEALAFSSGSVGAGDARERLRRELVRKYLALIPQRDAFVTGPSLVVVFEDGTRWLEAQAARVLAAFRARPVPFVLKTQQGFGGAGTWLVETESAKERLIEELRGRVLINTPDSSSDESLSSPTSILAATQEQIAKHQEQPSILGEKSLLRRLLSLATPENASLSPATFLLTDLVGGADRGRRALPGRVGADAFLFASVLVFALVRSRFTVLTIDYVGRTQWRQY</sequence>
<feature type="transmembrane region" description="Helical" evidence="2">
    <location>
        <begin position="238"/>
        <end position="257"/>
    </location>
</feature>
<feature type="transmembrane region" description="Helical" evidence="2">
    <location>
        <begin position="129"/>
        <end position="149"/>
    </location>
</feature>
<dbReference type="Pfam" id="PF07950">
    <property type="entry name" value="MCP1_TM"/>
    <property type="match status" value="1"/>
</dbReference>
<feature type="transmembrane region" description="Helical" evidence="2">
    <location>
        <begin position="297"/>
        <end position="313"/>
    </location>
</feature>
<evidence type="ECO:0000259" key="3">
    <source>
        <dbReference type="Pfam" id="PF07950"/>
    </source>
</evidence>
<dbReference type="InterPro" id="IPR039960">
    <property type="entry name" value="MCP1"/>
</dbReference>
<keyword evidence="2" id="KW-1133">Transmembrane helix</keyword>
<comment type="caution">
    <text evidence="4">The sequence shown here is derived from an EMBL/GenBank/DDBJ whole genome shotgun (WGS) entry which is preliminary data.</text>
</comment>
<feature type="region of interest" description="Disordered" evidence="1">
    <location>
        <begin position="23"/>
        <end position="45"/>
    </location>
</feature>
<accession>A0ABR3VGK9</accession>